<evidence type="ECO:0000256" key="4">
    <source>
        <dbReference type="ARBA" id="ARBA00022525"/>
    </source>
</evidence>
<evidence type="ECO:0000313" key="10">
    <source>
        <dbReference type="Proteomes" id="UP000011157"/>
    </source>
</evidence>
<dbReference type="EC" id="3.1.1.-" evidence="8"/>
<evidence type="ECO:0000256" key="1">
    <source>
        <dbReference type="ARBA" id="ARBA00004613"/>
    </source>
</evidence>
<dbReference type="EMBL" id="CP003899">
    <property type="protein sequence ID" value="AGC63681.1"/>
    <property type="molecule type" value="Genomic_DNA"/>
</dbReference>
<evidence type="ECO:0000313" key="9">
    <source>
        <dbReference type="EMBL" id="AGC63681.1"/>
    </source>
</evidence>
<reference evidence="9 10" key="1">
    <citation type="journal article" date="2013" name="J. Bacteriol.">
        <title>Complete Genome Sequence of the Frog Pathogen Mycobacterium ulcerans Ecovar Liflandii.</title>
        <authorList>
            <person name="Tobias N.J."/>
            <person name="Doig K.D."/>
            <person name="Medema M.H."/>
            <person name="Chen H."/>
            <person name="Haring V."/>
            <person name="Moore R."/>
            <person name="Seemann T."/>
            <person name="Stinear T.P."/>
        </authorList>
    </citation>
    <scope>NUCLEOTIDE SEQUENCE [LARGE SCALE GENOMIC DNA]</scope>
    <source>
        <strain evidence="9 10">128FXT</strain>
    </source>
</reference>
<keyword evidence="3 8" id="KW-0719">Serine esterase</keyword>
<evidence type="ECO:0000256" key="7">
    <source>
        <dbReference type="ARBA" id="ARBA00023157"/>
    </source>
</evidence>
<evidence type="ECO:0000256" key="3">
    <source>
        <dbReference type="ARBA" id="ARBA00022487"/>
    </source>
</evidence>
<dbReference type="GO" id="GO:0052689">
    <property type="term" value="F:carboxylic ester hydrolase activity"/>
    <property type="evidence" value="ECO:0007669"/>
    <property type="project" value="UniProtKB-KW"/>
</dbReference>
<dbReference type="InterPro" id="IPR000675">
    <property type="entry name" value="Cutinase/axe"/>
</dbReference>
<name>L7V761_MYCL1</name>
<evidence type="ECO:0000256" key="2">
    <source>
        <dbReference type="ARBA" id="ARBA00007534"/>
    </source>
</evidence>
<gene>
    <name evidence="9" type="ordered locus">MULP_04078</name>
</gene>
<evidence type="ECO:0000256" key="8">
    <source>
        <dbReference type="RuleBase" id="RU361263"/>
    </source>
</evidence>
<proteinExistence type="inferred from homology"/>
<organism evidence="9 10">
    <name type="scientific">Mycobacterium liflandii (strain 128FXT)</name>
    <dbReference type="NCBI Taxonomy" id="459424"/>
    <lineage>
        <taxon>Bacteria</taxon>
        <taxon>Bacillati</taxon>
        <taxon>Actinomycetota</taxon>
        <taxon>Actinomycetes</taxon>
        <taxon>Mycobacteriales</taxon>
        <taxon>Mycobacteriaceae</taxon>
        <taxon>Mycobacterium</taxon>
        <taxon>Mycobacterium ulcerans group</taxon>
    </lineage>
</organism>
<dbReference type="SUPFAM" id="SSF53474">
    <property type="entry name" value="alpha/beta-Hydrolases"/>
    <property type="match status" value="1"/>
</dbReference>
<evidence type="ECO:0000256" key="5">
    <source>
        <dbReference type="ARBA" id="ARBA00022729"/>
    </source>
</evidence>
<sequence length="259" mass="26515">MARPGFRSVSRMSVAQFGRSVSAAMCQHQNVNARQFTRLPGVGLATICAALLSAPLIIASASAAACPDAEVTFARGTAEPPGVGGVGQAFIDSLRSQLGGRSLGVYAVNYPATEDWPPSASAGATDASTHVESMAASCPNTKLVLGGYSQGAMVIDLITIARAPVAGFIPQTLSAEVADHVAAVAVFGNPTDRYLGGPISEISPWYGHKAIDLCAPNDPICTPGALALPSHDEMFSAAHLSYAQSGMPSQAATFVVSQL</sequence>
<keyword evidence="10" id="KW-1185">Reference proteome</keyword>
<dbReference type="HOGENOM" id="CLU_040058_3_0_11"/>
<evidence type="ECO:0000256" key="6">
    <source>
        <dbReference type="ARBA" id="ARBA00022801"/>
    </source>
</evidence>
<comment type="similarity">
    <text evidence="2 8">Belongs to the cutinase family.</text>
</comment>
<dbReference type="GO" id="GO:0005576">
    <property type="term" value="C:extracellular region"/>
    <property type="evidence" value="ECO:0007669"/>
    <property type="project" value="UniProtKB-SubCell"/>
</dbReference>
<dbReference type="Gene3D" id="3.40.50.1820">
    <property type="entry name" value="alpha/beta hydrolase"/>
    <property type="match status" value="1"/>
</dbReference>
<dbReference type="AlphaFoldDB" id="L7V761"/>
<dbReference type="Pfam" id="PF01083">
    <property type="entry name" value="Cutinase"/>
    <property type="match status" value="1"/>
</dbReference>
<comment type="function">
    <text evidence="8">Catalyzes the hydrolysis of complex carboxylic polyesters found in the cell wall of plants. Degrades cutin, a macromolecule that forms the structure of the plant cuticle.</text>
</comment>
<accession>L7V761</accession>
<comment type="subcellular location">
    <subcellularLocation>
        <location evidence="1 8">Secreted</location>
    </subcellularLocation>
</comment>
<dbReference type="SMART" id="SM01110">
    <property type="entry name" value="Cutinase"/>
    <property type="match status" value="1"/>
</dbReference>
<keyword evidence="6 8" id="KW-0378">Hydrolase</keyword>
<dbReference type="PATRIC" id="fig|459424.11.peg.4200"/>
<keyword evidence="5" id="KW-0732">Signal</keyword>
<dbReference type="PANTHER" id="PTHR33630">
    <property type="entry name" value="CUTINASE RV1984C-RELATED-RELATED"/>
    <property type="match status" value="1"/>
</dbReference>
<dbReference type="Proteomes" id="UP000011157">
    <property type="component" value="Chromosome"/>
</dbReference>
<keyword evidence="4 8" id="KW-0964">Secreted</keyword>
<dbReference type="PANTHER" id="PTHR33630:SF9">
    <property type="entry name" value="CUTINASE 4"/>
    <property type="match status" value="1"/>
</dbReference>
<dbReference type="KEGG" id="mli:MULP_04078"/>
<protein>
    <recommendedName>
        <fullName evidence="8">Cutinase</fullName>
        <ecNumber evidence="8">3.1.1.-</ecNumber>
    </recommendedName>
</protein>
<dbReference type="PROSITE" id="PS00155">
    <property type="entry name" value="CUTINASE_1"/>
    <property type="match status" value="1"/>
</dbReference>
<keyword evidence="7" id="KW-1015">Disulfide bond</keyword>
<dbReference type="InterPro" id="IPR043580">
    <property type="entry name" value="CUTINASE_1"/>
</dbReference>
<dbReference type="InterPro" id="IPR029058">
    <property type="entry name" value="AB_hydrolase_fold"/>
</dbReference>